<comment type="similarity">
    <text evidence="2">Belongs to the protein prenyltransferase subunit alpha family.</text>
</comment>
<evidence type="ECO:0000256" key="11">
    <source>
        <dbReference type="ARBA" id="ARBA00042436"/>
    </source>
</evidence>
<protein>
    <recommendedName>
        <fullName evidence="9">Protein farnesyltransferase/geranylgeranyltransferase type-1 subunit alpha</fullName>
        <ecNumber evidence="4">2.5.1.58</ecNumber>
        <ecNumber evidence="3">2.5.1.59</ecNumber>
    </recommendedName>
    <alternativeName>
        <fullName evidence="12">CAAX farnesyltransferase subunit alpha</fullName>
    </alternativeName>
    <alternativeName>
        <fullName evidence="11">FTase-alpha</fullName>
    </alternativeName>
    <alternativeName>
        <fullName evidence="10">Ras proteins prenyltransferase subunit alpha</fullName>
    </alternativeName>
    <alternativeName>
        <fullName evidence="13">Type I protein geranyl-geranyltransferase subunit alpha</fullName>
    </alternativeName>
</protein>
<dbReference type="Proteomes" id="UP000223968">
    <property type="component" value="Unassembled WGS sequence"/>
</dbReference>
<dbReference type="PROSITE" id="PS51147">
    <property type="entry name" value="PFTA"/>
    <property type="match status" value="5"/>
</dbReference>
<dbReference type="AlphaFoldDB" id="A0A2B7Y4R1"/>
<dbReference type="GO" id="GO:0005953">
    <property type="term" value="C:CAAX-protein geranylgeranyltransferase complex"/>
    <property type="evidence" value="ECO:0007669"/>
    <property type="project" value="TreeGrafter"/>
</dbReference>
<reference evidence="15 16" key="1">
    <citation type="submission" date="2017-10" db="EMBL/GenBank/DDBJ databases">
        <title>Comparative genomics in systemic dimorphic fungi from Ajellomycetaceae.</title>
        <authorList>
            <person name="Munoz J.F."/>
            <person name="Mcewen J.G."/>
            <person name="Clay O.K."/>
            <person name="Cuomo C.A."/>
        </authorList>
    </citation>
    <scope>NUCLEOTIDE SEQUENCE [LARGE SCALE GENOMIC DNA]</scope>
    <source>
        <strain evidence="15 16">UAMH5409</strain>
    </source>
</reference>
<dbReference type="EC" id="2.5.1.58" evidence="4"/>
<name>A0A2B7Y4R1_9EURO</name>
<evidence type="ECO:0000256" key="5">
    <source>
        <dbReference type="ARBA" id="ARBA00022602"/>
    </source>
</evidence>
<evidence type="ECO:0000256" key="13">
    <source>
        <dbReference type="ARBA" id="ARBA00043219"/>
    </source>
</evidence>
<evidence type="ECO:0000256" key="9">
    <source>
        <dbReference type="ARBA" id="ARBA00040965"/>
    </source>
</evidence>
<evidence type="ECO:0000313" key="15">
    <source>
        <dbReference type="EMBL" id="PGH15667.1"/>
    </source>
</evidence>
<dbReference type="GO" id="GO:0004660">
    <property type="term" value="F:protein farnesyltransferase activity"/>
    <property type="evidence" value="ECO:0007669"/>
    <property type="project" value="UniProtKB-EC"/>
</dbReference>
<evidence type="ECO:0000256" key="2">
    <source>
        <dbReference type="ARBA" id="ARBA00006734"/>
    </source>
</evidence>
<evidence type="ECO:0000256" key="10">
    <source>
        <dbReference type="ARBA" id="ARBA00041392"/>
    </source>
</evidence>
<evidence type="ECO:0000256" key="6">
    <source>
        <dbReference type="ARBA" id="ARBA00022679"/>
    </source>
</evidence>
<keyword evidence="7" id="KW-0677">Repeat</keyword>
<keyword evidence="8" id="KW-0460">Magnesium</keyword>
<dbReference type="Pfam" id="PF01239">
    <property type="entry name" value="PPTA"/>
    <property type="match status" value="4"/>
</dbReference>
<dbReference type="Gene3D" id="1.25.40.120">
    <property type="entry name" value="Protein prenylyltransferase"/>
    <property type="match status" value="1"/>
</dbReference>
<evidence type="ECO:0000256" key="1">
    <source>
        <dbReference type="ARBA" id="ARBA00001946"/>
    </source>
</evidence>
<dbReference type="PANTHER" id="PTHR11129:SF1">
    <property type="entry name" value="PROTEIN FARNESYLTRANSFERASE_GERANYLGERANYLTRANSFERASE TYPE-1 SUBUNIT ALPHA"/>
    <property type="match status" value="1"/>
</dbReference>
<evidence type="ECO:0000256" key="14">
    <source>
        <dbReference type="SAM" id="MobiDB-lite"/>
    </source>
</evidence>
<keyword evidence="6" id="KW-0808">Transferase</keyword>
<keyword evidence="16" id="KW-1185">Reference proteome</keyword>
<evidence type="ECO:0000256" key="8">
    <source>
        <dbReference type="ARBA" id="ARBA00022842"/>
    </source>
</evidence>
<sequence>MSKYSGPTWSSITPIPLDDGSSYYDNKEEDAGKESGNGTYPLATIAYSPEYEEATSYLRAVMAANEMSERALELTEDVILMNPAHYTVWLYRAKILVALNKDLNKELEWVNKIALQYLKNYQIWHHRQLIMSHFPTLPPTEHQFLMQMFALDSKNYHVWTYRHWLVRHFKLWDHPQELADVEQLINEDVRNNSAWNHRFMLKFGPRGDVDGGMPLGVDEKSSRKGSLDVVDEDLIDREIEYVKGKVLLAPENRSPWAYARGVLRAAGRGLGELKGFAGGFVLEEVEEGEEGGSKFQVKSSLAVEWLADVYAEEAEEGEGEEERKKEAVKMLRLLREKYDPIRRNYWDYRIRMIGGEGVGIA</sequence>
<dbReference type="PANTHER" id="PTHR11129">
    <property type="entry name" value="PROTEIN FARNESYLTRANSFERASE ALPHA SUBUNIT/RAB GERANYLGERANYL TRANSFERASE ALPHA SUBUNIT"/>
    <property type="match status" value="1"/>
</dbReference>
<dbReference type="EC" id="2.5.1.59" evidence="3"/>
<dbReference type="STRING" id="1447875.A0A2B7Y4R1"/>
<organism evidence="15 16">
    <name type="scientific">Helicocarpus griseus UAMH5409</name>
    <dbReference type="NCBI Taxonomy" id="1447875"/>
    <lineage>
        <taxon>Eukaryota</taxon>
        <taxon>Fungi</taxon>
        <taxon>Dikarya</taxon>
        <taxon>Ascomycota</taxon>
        <taxon>Pezizomycotina</taxon>
        <taxon>Eurotiomycetes</taxon>
        <taxon>Eurotiomycetidae</taxon>
        <taxon>Onygenales</taxon>
        <taxon>Ajellomycetaceae</taxon>
        <taxon>Helicocarpus</taxon>
    </lineage>
</organism>
<dbReference type="InterPro" id="IPR002088">
    <property type="entry name" value="Prenyl_trans_a"/>
</dbReference>
<keyword evidence="5" id="KW-0637">Prenyltransferase</keyword>
<accession>A0A2B7Y4R1</accession>
<dbReference type="GO" id="GO:0004662">
    <property type="term" value="F:CAAX-protein geranylgeranyltransferase activity"/>
    <property type="evidence" value="ECO:0007669"/>
    <property type="project" value="UniProtKB-EC"/>
</dbReference>
<proteinExistence type="inferred from homology"/>
<dbReference type="EMBL" id="PDNB01000023">
    <property type="protein sequence ID" value="PGH15667.1"/>
    <property type="molecule type" value="Genomic_DNA"/>
</dbReference>
<comment type="cofactor">
    <cofactor evidence="1">
        <name>Mg(2+)</name>
        <dbReference type="ChEBI" id="CHEBI:18420"/>
    </cofactor>
</comment>
<evidence type="ECO:0000256" key="3">
    <source>
        <dbReference type="ARBA" id="ARBA00012700"/>
    </source>
</evidence>
<comment type="caution">
    <text evidence="15">The sequence shown here is derived from an EMBL/GenBank/DDBJ whole genome shotgun (WGS) entry which is preliminary data.</text>
</comment>
<feature type="region of interest" description="Disordered" evidence="14">
    <location>
        <begin position="1"/>
        <end position="37"/>
    </location>
</feature>
<feature type="compositionally biased region" description="Polar residues" evidence="14">
    <location>
        <begin position="1"/>
        <end position="13"/>
    </location>
</feature>
<evidence type="ECO:0000313" key="16">
    <source>
        <dbReference type="Proteomes" id="UP000223968"/>
    </source>
</evidence>
<dbReference type="SUPFAM" id="SSF48439">
    <property type="entry name" value="Protein prenylyltransferase"/>
    <property type="match status" value="1"/>
</dbReference>
<evidence type="ECO:0000256" key="4">
    <source>
        <dbReference type="ARBA" id="ARBA00012702"/>
    </source>
</evidence>
<gene>
    <name evidence="15" type="ORF">AJ79_02261</name>
</gene>
<dbReference type="GO" id="GO:0005965">
    <property type="term" value="C:protein farnesyltransferase complex"/>
    <property type="evidence" value="ECO:0007669"/>
    <property type="project" value="TreeGrafter"/>
</dbReference>
<dbReference type="OrthoDB" id="272289at2759"/>
<evidence type="ECO:0000256" key="12">
    <source>
        <dbReference type="ARBA" id="ARBA00043086"/>
    </source>
</evidence>
<evidence type="ECO:0000256" key="7">
    <source>
        <dbReference type="ARBA" id="ARBA00022737"/>
    </source>
</evidence>